<evidence type="ECO:0000256" key="9">
    <source>
        <dbReference type="SAM" id="MobiDB-lite"/>
    </source>
</evidence>
<dbReference type="OMA" id="WIQEKKE"/>
<evidence type="ECO:0000256" key="3">
    <source>
        <dbReference type="ARBA" id="ARBA00005547"/>
    </source>
</evidence>
<comment type="similarity">
    <text evidence="3">Belongs to the class I-like SAM-binding methyltransferase superfamily. BUD23/WBSCR22 family.</text>
</comment>
<keyword evidence="4" id="KW-0963">Cytoplasm</keyword>
<accession>A0A0K9NHL7</accession>
<dbReference type="Pfam" id="PF08241">
    <property type="entry name" value="Methyltransf_11"/>
    <property type="match status" value="1"/>
</dbReference>
<proteinExistence type="inferred from homology"/>
<dbReference type="InterPro" id="IPR013216">
    <property type="entry name" value="Methyltransf_11"/>
</dbReference>
<dbReference type="Proteomes" id="UP000036987">
    <property type="component" value="Unassembled WGS sequence"/>
</dbReference>
<dbReference type="InterPro" id="IPR029063">
    <property type="entry name" value="SAM-dependent_MTases_sf"/>
</dbReference>
<feature type="region of interest" description="Disordered" evidence="9">
    <location>
        <begin position="267"/>
        <end position="292"/>
    </location>
</feature>
<evidence type="ECO:0000256" key="5">
    <source>
        <dbReference type="ARBA" id="ARBA00022603"/>
    </source>
</evidence>
<comment type="caution">
    <text evidence="12">The sequence shown here is derived from an EMBL/GenBank/DDBJ whole genome shotgun (WGS) entry which is preliminary data.</text>
</comment>
<feature type="region of interest" description="Disordered" evidence="9">
    <location>
        <begin position="213"/>
        <end position="238"/>
    </location>
</feature>
<dbReference type="OrthoDB" id="2877at2759"/>
<comment type="subcellular location">
    <subcellularLocation>
        <location evidence="2">Cytoplasm</location>
    </subcellularLocation>
    <subcellularLocation>
        <location evidence="1">Nucleus</location>
    </subcellularLocation>
</comment>
<name>A0A0K9NHL7_ZOSMR</name>
<keyword evidence="5 12" id="KW-0489">Methyltransferase</keyword>
<evidence type="ECO:0000256" key="1">
    <source>
        <dbReference type="ARBA" id="ARBA00004123"/>
    </source>
</evidence>
<keyword evidence="8" id="KW-0539">Nucleus</keyword>
<dbReference type="CDD" id="cd02440">
    <property type="entry name" value="AdoMet_MTases"/>
    <property type="match status" value="1"/>
</dbReference>
<dbReference type="EMBL" id="LFYR01002205">
    <property type="protein sequence ID" value="KMZ56266.1"/>
    <property type="molecule type" value="Genomic_DNA"/>
</dbReference>
<organism evidence="12 13">
    <name type="scientific">Zostera marina</name>
    <name type="common">Eelgrass</name>
    <dbReference type="NCBI Taxonomy" id="29655"/>
    <lineage>
        <taxon>Eukaryota</taxon>
        <taxon>Viridiplantae</taxon>
        <taxon>Streptophyta</taxon>
        <taxon>Embryophyta</taxon>
        <taxon>Tracheophyta</taxon>
        <taxon>Spermatophyta</taxon>
        <taxon>Magnoliopsida</taxon>
        <taxon>Liliopsida</taxon>
        <taxon>Zosteraceae</taxon>
        <taxon>Zostera</taxon>
    </lineage>
</organism>
<protein>
    <submittedName>
        <fullName evidence="12">Putative Methyltransferase</fullName>
    </submittedName>
</protein>
<dbReference type="SUPFAM" id="SSF53335">
    <property type="entry name" value="S-adenosyl-L-methionine-dependent methyltransferases"/>
    <property type="match status" value="1"/>
</dbReference>
<dbReference type="InterPro" id="IPR039769">
    <property type="entry name" value="Bud23-like"/>
</dbReference>
<dbReference type="AlphaFoldDB" id="A0A0K9NHL7"/>
<evidence type="ECO:0000256" key="8">
    <source>
        <dbReference type="ARBA" id="ARBA00023242"/>
    </source>
</evidence>
<dbReference type="InterPro" id="IPR022238">
    <property type="entry name" value="Bud23_C"/>
</dbReference>
<dbReference type="PANTHER" id="PTHR12734:SF0">
    <property type="entry name" value="18S RRNA (GUANINE-N(7))-METHYLTRANSFERASE-RELATED"/>
    <property type="match status" value="1"/>
</dbReference>
<keyword evidence="7" id="KW-0949">S-adenosyl-L-methionine</keyword>
<reference evidence="13" key="1">
    <citation type="journal article" date="2016" name="Nature">
        <title>The genome of the seagrass Zostera marina reveals angiosperm adaptation to the sea.</title>
        <authorList>
            <person name="Olsen J.L."/>
            <person name="Rouze P."/>
            <person name="Verhelst B."/>
            <person name="Lin Y.-C."/>
            <person name="Bayer T."/>
            <person name="Collen J."/>
            <person name="Dattolo E."/>
            <person name="De Paoli E."/>
            <person name="Dittami S."/>
            <person name="Maumus F."/>
            <person name="Michel G."/>
            <person name="Kersting A."/>
            <person name="Lauritano C."/>
            <person name="Lohaus R."/>
            <person name="Toepel M."/>
            <person name="Tonon T."/>
            <person name="Vanneste K."/>
            <person name="Amirebrahimi M."/>
            <person name="Brakel J."/>
            <person name="Bostroem C."/>
            <person name="Chovatia M."/>
            <person name="Grimwood J."/>
            <person name="Jenkins J.W."/>
            <person name="Jueterbock A."/>
            <person name="Mraz A."/>
            <person name="Stam W.T."/>
            <person name="Tice H."/>
            <person name="Bornberg-Bauer E."/>
            <person name="Green P.J."/>
            <person name="Pearson G.A."/>
            <person name="Procaccini G."/>
            <person name="Duarte C.M."/>
            <person name="Schmutz J."/>
            <person name="Reusch T.B.H."/>
            <person name="Van de Peer Y."/>
        </authorList>
    </citation>
    <scope>NUCLEOTIDE SEQUENCE [LARGE SCALE GENOMIC DNA]</scope>
    <source>
        <strain evidence="13">cv. Finnish</strain>
    </source>
</reference>
<sequence>MPRPELQAPPEIFFNESEARKYTTSSRIIEIQAKIAERAYELLALPDDGVPRLLLDIGCGSGLSGETLSEKGHHWIGLDVSPSMLDVALEREVDGDVMLADMGQGLGLRPGSIDGAISISAVQWLCYADKSAHQPRLRLKAFFATLYRCLARGARAVLQIYAENIHQHEMIMSYAMRSGFAGGMVVDWPHSSKARKAYLVLTCGSTSSISSLPKGKGVDGEACSDGDDSEDEENHTDTVCMSEQNRARKKMKITKNVKGKEWVLKKKQQMRNRECAVPPDTKYTARKRKSRF</sequence>
<evidence type="ECO:0000259" key="11">
    <source>
        <dbReference type="Pfam" id="PF12589"/>
    </source>
</evidence>
<dbReference type="GO" id="GO:0016435">
    <property type="term" value="F:rRNA (guanine) methyltransferase activity"/>
    <property type="evidence" value="ECO:0000318"/>
    <property type="project" value="GO_Central"/>
</dbReference>
<evidence type="ECO:0000259" key="10">
    <source>
        <dbReference type="Pfam" id="PF08241"/>
    </source>
</evidence>
<dbReference type="PANTHER" id="PTHR12734">
    <property type="entry name" value="METHYLTRANSFERASE-RELATED"/>
    <property type="match status" value="1"/>
</dbReference>
<gene>
    <name evidence="12" type="ORF">ZOSMA_97G00330</name>
</gene>
<dbReference type="GO" id="GO:0070476">
    <property type="term" value="P:rRNA (guanine-N7)-methylation"/>
    <property type="evidence" value="ECO:0000318"/>
    <property type="project" value="GO_Central"/>
</dbReference>
<evidence type="ECO:0000256" key="6">
    <source>
        <dbReference type="ARBA" id="ARBA00022679"/>
    </source>
</evidence>
<dbReference type="FunFam" id="3.40.50.150:FF:000017">
    <property type="entry name" value="probable 18S rRNA (Guanine-N(7))-methyltransferase"/>
    <property type="match status" value="1"/>
</dbReference>
<feature type="domain" description="18S rRNA (guanine(1575)-N(7))-methyltransferase Bud23 C-terminal" evidence="11">
    <location>
        <begin position="201"/>
        <end position="289"/>
    </location>
</feature>
<keyword evidence="6 12" id="KW-0808">Transferase</keyword>
<evidence type="ECO:0000313" key="13">
    <source>
        <dbReference type="Proteomes" id="UP000036987"/>
    </source>
</evidence>
<dbReference type="Pfam" id="PF12589">
    <property type="entry name" value="WBS_methylT"/>
    <property type="match status" value="1"/>
</dbReference>
<evidence type="ECO:0000256" key="4">
    <source>
        <dbReference type="ARBA" id="ARBA00022490"/>
    </source>
</evidence>
<evidence type="ECO:0000256" key="7">
    <source>
        <dbReference type="ARBA" id="ARBA00022691"/>
    </source>
</evidence>
<dbReference type="Gene3D" id="3.40.50.150">
    <property type="entry name" value="Vaccinia Virus protein VP39"/>
    <property type="match status" value="1"/>
</dbReference>
<dbReference type="STRING" id="29655.A0A0K9NHL7"/>
<feature type="compositionally biased region" description="Acidic residues" evidence="9">
    <location>
        <begin position="222"/>
        <end position="234"/>
    </location>
</feature>
<evidence type="ECO:0000313" key="12">
    <source>
        <dbReference type="EMBL" id="KMZ56266.1"/>
    </source>
</evidence>
<keyword evidence="13" id="KW-1185">Reference proteome</keyword>
<feature type="domain" description="Methyltransferase type 11" evidence="10">
    <location>
        <begin position="55"/>
        <end position="157"/>
    </location>
</feature>
<evidence type="ECO:0000256" key="2">
    <source>
        <dbReference type="ARBA" id="ARBA00004496"/>
    </source>
</evidence>
<dbReference type="GO" id="GO:0005730">
    <property type="term" value="C:nucleolus"/>
    <property type="evidence" value="ECO:0000318"/>
    <property type="project" value="GO_Central"/>
</dbReference>
<dbReference type="GO" id="GO:0005737">
    <property type="term" value="C:cytoplasm"/>
    <property type="evidence" value="ECO:0007669"/>
    <property type="project" value="UniProtKB-SubCell"/>
</dbReference>